<accession>A0ABX2JZA0</accession>
<dbReference type="EMBL" id="VBSB01000007">
    <property type="protein sequence ID" value="NTY60163.1"/>
    <property type="molecule type" value="Genomic_DNA"/>
</dbReference>
<name>A0ABX2JZA0_9MYCO</name>
<evidence type="ECO:0000259" key="1">
    <source>
        <dbReference type="SMART" id="SM00563"/>
    </source>
</evidence>
<evidence type="ECO:0000313" key="2">
    <source>
        <dbReference type="EMBL" id="NTY60163.1"/>
    </source>
</evidence>
<dbReference type="Proteomes" id="UP000708347">
    <property type="component" value="Unassembled WGS sequence"/>
</dbReference>
<dbReference type="InterPro" id="IPR002123">
    <property type="entry name" value="Plipid/glycerol_acylTrfase"/>
</dbReference>
<dbReference type="RefSeq" id="WP_174398014.1">
    <property type="nucleotide sequence ID" value="NZ_VBSB01000007.1"/>
</dbReference>
<keyword evidence="2" id="KW-0012">Acyltransferase</keyword>
<reference evidence="2 3" key="1">
    <citation type="submission" date="2019-05" db="EMBL/GenBank/DDBJ databases">
        <title>Mycolicibacterium sphagni ENV482 genome assembly.</title>
        <authorList>
            <person name="Chen W."/>
            <person name="Faulkner N.W."/>
            <person name="Hyman M.R."/>
        </authorList>
    </citation>
    <scope>NUCLEOTIDE SEQUENCE [LARGE SCALE GENOMIC DNA]</scope>
    <source>
        <strain evidence="2 3">ENV482</strain>
    </source>
</reference>
<dbReference type="GO" id="GO:0016746">
    <property type="term" value="F:acyltransferase activity"/>
    <property type="evidence" value="ECO:0007669"/>
    <property type="project" value="UniProtKB-KW"/>
</dbReference>
<gene>
    <name evidence="2" type="ORF">FEG63_11465</name>
</gene>
<keyword evidence="2" id="KW-0808">Transferase</keyword>
<evidence type="ECO:0000313" key="3">
    <source>
        <dbReference type="Proteomes" id="UP000708347"/>
    </source>
</evidence>
<protein>
    <submittedName>
        <fullName evidence="2">Acyltransferase family protein</fullName>
    </submittedName>
</protein>
<dbReference type="SMART" id="SM00563">
    <property type="entry name" value="PlsC"/>
    <property type="match status" value="1"/>
</dbReference>
<dbReference type="CDD" id="cd07987">
    <property type="entry name" value="LPLAT_MGAT-like"/>
    <property type="match status" value="1"/>
</dbReference>
<proteinExistence type="predicted"/>
<feature type="domain" description="Phospholipid/glycerol acyltransferase" evidence="1">
    <location>
        <begin position="56"/>
        <end position="174"/>
    </location>
</feature>
<dbReference type="PANTHER" id="PTHR22753">
    <property type="entry name" value="TRANSMEMBRANE PROTEIN 68"/>
    <property type="match status" value="1"/>
</dbReference>
<comment type="caution">
    <text evidence="2">The sequence shown here is derived from an EMBL/GenBank/DDBJ whole genome shotgun (WGS) entry which is preliminary data.</text>
</comment>
<dbReference type="Pfam" id="PF01553">
    <property type="entry name" value="Acyltransferase"/>
    <property type="match status" value="1"/>
</dbReference>
<sequence length="306" mass="33358">MGSGPEVAQVAVMDHPPRVRALKRMLGAVADGIHPVVDLWRPYIDGLGNLPADGRFLLVGNHTQMGSAETFLIPYAVRREIGVRVRPLADRQFGQMRGLPGDLLAAYGGVVGAPETARELMRHDQTVLVFPGGGREIPKFKGEEYTLRWQGRSGFARIAVETGYPIVPVGLVGGDDVYRSLTSRDSAWGRFSQAMSSRFGGRDDMALPLLRGVGPTLIPRPERMYLRFGTPIDTTTPVGIDAAGWADDVKRRTQAQLEQILDDLLVLRETDPYRGLSPLGWFRAARPEPAPAAAGIGTVQRVTLRG</sequence>
<organism evidence="2 3">
    <name type="scientific">Mycolicibacterium sphagni</name>
    <dbReference type="NCBI Taxonomy" id="1786"/>
    <lineage>
        <taxon>Bacteria</taxon>
        <taxon>Bacillati</taxon>
        <taxon>Actinomycetota</taxon>
        <taxon>Actinomycetes</taxon>
        <taxon>Mycobacteriales</taxon>
        <taxon>Mycobacteriaceae</taxon>
        <taxon>Mycolicibacterium</taxon>
    </lineage>
</organism>
<keyword evidence="3" id="KW-1185">Reference proteome</keyword>
<dbReference type="PANTHER" id="PTHR22753:SF14">
    <property type="entry name" value="MONOACYLGLYCEROL_DIACYLGLYCEROL O-ACYLTRANSFERASE"/>
    <property type="match status" value="1"/>
</dbReference>
<dbReference type="SUPFAM" id="SSF69593">
    <property type="entry name" value="Glycerol-3-phosphate (1)-acyltransferase"/>
    <property type="match status" value="1"/>
</dbReference>